<proteinExistence type="predicted"/>
<reference evidence="1 2" key="1">
    <citation type="journal article" date="2021" name="Int. J. Syst. Evol. Microbiol.">
        <title>Reticulibacter mediterranei gen. nov., sp. nov., within the new family Reticulibacteraceae fam. nov., and Ktedonospora formicarum gen. nov., sp. nov., Ktedonobacter robiniae sp. nov., Dictyobacter formicarum sp. nov. and Dictyobacter arantiisoli sp. nov., belonging to the class Ktedonobacteria.</title>
        <authorList>
            <person name="Yabe S."/>
            <person name="Zheng Y."/>
            <person name="Wang C.M."/>
            <person name="Sakai Y."/>
            <person name="Abe K."/>
            <person name="Yokota A."/>
            <person name="Donadio S."/>
            <person name="Cavaletti L."/>
            <person name="Monciardini P."/>
        </authorList>
    </citation>
    <scope>NUCLEOTIDE SEQUENCE [LARGE SCALE GENOMIC DNA]</scope>
    <source>
        <strain evidence="1 2">SOSP1-30</strain>
    </source>
</reference>
<dbReference type="EMBL" id="BNJG01000006">
    <property type="protein sequence ID" value="GHO60832.1"/>
    <property type="molecule type" value="Genomic_DNA"/>
</dbReference>
<protein>
    <recommendedName>
        <fullName evidence="3">Integrase</fullName>
    </recommendedName>
</protein>
<sequence>MGEKKEPLSLREIERRYVPLAREYLAANPDVSISEKTLVREMNTWWRRQEKFAAQERLQPTLL</sequence>
<dbReference type="RefSeq" id="WP_201376856.1">
    <property type="nucleotide sequence ID" value="NZ_BNJG01000006.1"/>
</dbReference>
<gene>
    <name evidence="1" type="ORF">KSB_93070</name>
</gene>
<comment type="caution">
    <text evidence="1">The sequence shown here is derived from an EMBL/GenBank/DDBJ whole genome shotgun (WGS) entry which is preliminary data.</text>
</comment>
<evidence type="ECO:0000313" key="1">
    <source>
        <dbReference type="EMBL" id="GHO60832.1"/>
    </source>
</evidence>
<name>A0ABQ3V7B3_9CHLR</name>
<accession>A0ABQ3V7B3</accession>
<organism evidence="1 2">
    <name type="scientific">Ktedonobacter robiniae</name>
    <dbReference type="NCBI Taxonomy" id="2778365"/>
    <lineage>
        <taxon>Bacteria</taxon>
        <taxon>Bacillati</taxon>
        <taxon>Chloroflexota</taxon>
        <taxon>Ktedonobacteria</taxon>
        <taxon>Ktedonobacterales</taxon>
        <taxon>Ktedonobacteraceae</taxon>
        <taxon>Ktedonobacter</taxon>
    </lineage>
</organism>
<dbReference type="Proteomes" id="UP000654345">
    <property type="component" value="Unassembled WGS sequence"/>
</dbReference>
<evidence type="ECO:0000313" key="2">
    <source>
        <dbReference type="Proteomes" id="UP000654345"/>
    </source>
</evidence>
<evidence type="ECO:0008006" key="3">
    <source>
        <dbReference type="Google" id="ProtNLM"/>
    </source>
</evidence>
<keyword evidence="2" id="KW-1185">Reference proteome</keyword>